<dbReference type="InterPro" id="IPR009045">
    <property type="entry name" value="Zn_M74/Hedgehog-like"/>
</dbReference>
<dbReference type="Proteomes" id="UP001220964">
    <property type="component" value="Unassembled WGS sequence"/>
</dbReference>
<name>A0AAE3NQB2_9RHOB</name>
<organism evidence="1 2">
    <name type="scientific">Psychromarinibacter sediminicola</name>
    <dbReference type="NCBI Taxonomy" id="3033385"/>
    <lineage>
        <taxon>Bacteria</taxon>
        <taxon>Pseudomonadati</taxon>
        <taxon>Pseudomonadota</taxon>
        <taxon>Alphaproteobacteria</taxon>
        <taxon>Rhodobacterales</taxon>
        <taxon>Paracoccaceae</taxon>
        <taxon>Psychromarinibacter</taxon>
    </lineage>
</organism>
<reference evidence="1" key="1">
    <citation type="submission" date="2023-03" db="EMBL/GenBank/DDBJ databases">
        <title>Multiphase analysis and comparison of six strains from genera Psychromarinibacter, Lutimaribacter, and Maritimibacter, including a novel species: Psychromarinibacter sediminicola sp. nov.</title>
        <authorList>
            <person name="Wang Y.-H."/>
            <person name="Ye M.-Q."/>
            <person name="Du Z.-J."/>
        </authorList>
    </citation>
    <scope>NUCLEOTIDE SEQUENCE</scope>
    <source>
        <strain evidence="1">C21-152</strain>
    </source>
</reference>
<dbReference type="SUPFAM" id="SSF55166">
    <property type="entry name" value="Hedgehog/DD-peptidase"/>
    <property type="match status" value="1"/>
</dbReference>
<keyword evidence="2" id="KW-1185">Reference proteome</keyword>
<evidence type="ECO:0008006" key="3">
    <source>
        <dbReference type="Google" id="ProtNLM"/>
    </source>
</evidence>
<evidence type="ECO:0000313" key="1">
    <source>
        <dbReference type="EMBL" id="MDF0600131.1"/>
    </source>
</evidence>
<accession>A0AAE3NQB2</accession>
<dbReference type="EMBL" id="JARGYC010000009">
    <property type="protein sequence ID" value="MDF0600131.1"/>
    <property type="molecule type" value="Genomic_DNA"/>
</dbReference>
<protein>
    <recommendedName>
        <fullName evidence="3">Peptidase M15</fullName>
    </recommendedName>
</protein>
<dbReference type="AlphaFoldDB" id="A0AAE3NQB2"/>
<proteinExistence type="predicted"/>
<gene>
    <name evidence="1" type="ORF">P1J78_05250</name>
</gene>
<sequence>MRAPGSYVGLEKLGRVRLSRHFELRNFLYSEIANHYGRSNVPEDPGLLIAAGRRLAEDLLDPLVETFGPIDIRSGYRSPALNHFGATEVRPQKCSSNEVSRAGHIWDRRDAAGRMGATVSIAVPWFAAQYNAGRDWRDLAWWLYDHLAFHAVCFFPNNAAFNLTWREEPERVVSSYIAPKGKLAGAGRVPDPERHARYADFPPYRGIAYPEIPGRADSELTHAQPV</sequence>
<dbReference type="RefSeq" id="WP_275566273.1">
    <property type="nucleotide sequence ID" value="NZ_JARGYC010000009.1"/>
</dbReference>
<comment type="caution">
    <text evidence="1">The sequence shown here is derived from an EMBL/GenBank/DDBJ whole genome shotgun (WGS) entry which is preliminary data.</text>
</comment>
<evidence type="ECO:0000313" key="2">
    <source>
        <dbReference type="Proteomes" id="UP001220964"/>
    </source>
</evidence>